<dbReference type="InterPro" id="IPR048950">
    <property type="entry name" value="Ppx_GppA_C"/>
</dbReference>
<proteinExistence type="inferred from homology"/>
<evidence type="ECO:0000256" key="8">
    <source>
        <dbReference type="ARBA" id="ARBA00030945"/>
    </source>
</evidence>
<evidence type="ECO:0000256" key="6">
    <source>
        <dbReference type="ARBA" id="ARBA00023016"/>
    </source>
</evidence>
<dbReference type="PIRSF" id="PIRSF001267">
    <property type="entry name" value="Pyrophosphatase_GppA_Ppx"/>
    <property type="match status" value="1"/>
</dbReference>
<protein>
    <recommendedName>
        <fullName evidence="3">Chaperone protein DnaK</fullName>
    </recommendedName>
    <alternativeName>
        <fullName evidence="4">Chaperone protein dnaK</fullName>
    </alternativeName>
    <alternativeName>
        <fullName evidence="9">HSP70</fullName>
    </alternativeName>
    <alternativeName>
        <fullName evidence="8">Heat shock 70 kDa protein</fullName>
    </alternativeName>
    <alternativeName>
        <fullName evidence="7">Heat shock protein 70</fullName>
    </alternativeName>
</protein>
<evidence type="ECO:0000256" key="7">
    <source>
        <dbReference type="ARBA" id="ARBA00030019"/>
    </source>
</evidence>
<feature type="domain" description="Ppx/GppA phosphatase N-terminal" evidence="10">
    <location>
        <begin position="26"/>
        <end position="305"/>
    </location>
</feature>
<evidence type="ECO:0000256" key="4">
    <source>
        <dbReference type="ARBA" id="ARBA00017249"/>
    </source>
</evidence>
<evidence type="ECO:0000313" key="12">
    <source>
        <dbReference type="EMBL" id="MFC5531259.1"/>
    </source>
</evidence>
<dbReference type="PROSITE" id="PS00329">
    <property type="entry name" value="HSP70_2"/>
    <property type="match status" value="1"/>
</dbReference>
<dbReference type="Pfam" id="PF21447">
    <property type="entry name" value="Ppx-GppA_III"/>
    <property type="match status" value="1"/>
</dbReference>
<dbReference type="Pfam" id="PF02541">
    <property type="entry name" value="Ppx-GppA"/>
    <property type="match status" value="1"/>
</dbReference>
<organism evidence="12 13">
    <name type="scientific">Cohnella yongneupensis</name>
    <dbReference type="NCBI Taxonomy" id="425006"/>
    <lineage>
        <taxon>Bacteria</taxon>
        <taxon>Bacillati</taxon>
        <taxon>Bacillota</taxon>
        <taxon>Bacilli</taxon>
        <taxon>Bacillales</taxon>
        <taxon>Paenibacillaceae</taxon>
        <taxon>Cohnella</taxon>
    </lineage>
</organism>
<dbReference type="Gene3D" id="3.30.420.40">
    <property type="match status" value="1"/>
</dbReference>
<dbReference type="CDD" id="cd24052">
    <property type="entry name" value="ASKHA_NBD_HpPPX-GppA-like"/>
    <property type="match status" value="1"/>
</dbReference>
<evidence type="ECO:0000256" key="5">
    <source>
        <dbReference type="ARBA" id="ARBA00022801"/>
    </source>
</evidence>
<evidence type="ECO:0000259" key="11">
    <source>
        <dbReference type="Pfam" id="PF21447"/>
    </source>
</evidence>
<dbReference type="EMBL" id="JBHSNC010000052">
    <property type="protein sequence ID" value="MFC5531259.1"/>
    <property type="molecule type" value="Genomic_DNA"/>
</dbReference>
<dbReference type="Gene3D" id="3.30.420.150">
    <property type="entry name" value="Exopolyphosphatase. Domain 2"/>
    <property type="match status" value="1"/>
</dbReference>
<keyword evidence="6" id="KW-0346">Stress response</keyword>
<comment type="similarity">
    <text evidence="1">Belongs to the GppA/Ppx family.</text>
</comment>
<feature type="domain" description="Ppx/GppA phosphatase C-terminal" evidence="11">
    <location>
        <begin position="321"/>
        <end position="468"/>
    </location>
</feature>
<dbReference type="InterPro" id="IPR030673">
    <property type="entry name" value="PyroPPase_GppA_Ppx"/>
</dbReference>
<evidence type="ECO:0000256" key="2">
    <source>
        <dbReference type="ARBA" id="ARBA00007381"/>
    </source>
</evidence>
<comment type="similarity">
    <text evidence="2">Belongs to the heat shock protein 70 family.</text>
</comment>
<dbReference type="SUPFAM" id="SSF109604">
    <property type="entry name" value="HD-domain/PDEase-like"/>
    <property type="match status" value="1"/>
</dbReference>
<dbReference type="PANTHER" id="PTHR30005:SF0">
    <property type="entry name" value="RETROGRADE REGULATION PROTEIN 2"/>
    <property type="match status" value="1"/>
</dbReference>
<evidence type="ECO:0000313" key="13">
    <source>
        <dbReference type="Proteomes" id="UP001596108"/>
    </source>
</evidence>
<dbReference type="InterPro" id="IPR018181">
    <property type="entry name" value="Heat_shock_70_CS"/>
</dbReference>
<comment type="caution">
    <text evidence="12">The sequence shown here is derived from an EMBL/GenBank/DDBJ whole genome shotgun (WGS) entry which is preliminary data.</text>
</comment>
<keyword evidence="13" id="KW-1185">Reference proteome</keyword>
<dbReference type="RefSeq" id="WP_378113214.1">
    <property type="nucleotide sequence ID" value="NZ_JBHSNC010000052.1"/>
</dbReference>
<dbReference type="PANTHER" id="PTHR30005">
    <property type="entry name" value="EXOPOLYPHOSPHATASE"/>
    <property type="match status" value="1"/>
</dbReference>
<gene>
    <name evidence="12" type="ORF">ACFPQ4_17710</name>
</gene>
<name>A0ABW0R453_9BACL</name>
<accession>A0ABW0R453</accession>
<reference evidence="13" key="1">
    <citation type="journal article" date="2019" name="Int. J. Syst. Evol. Microbiol.">
        <title>The Global Catalogue of Microorganisms (GCM) 10K type strain sequencing project: providing services to taxonomists for standard genome sequencing and annotation.</title>
        <authorList>
            <consortium name="The Broad Institute Genomics Platform"/>
            <consortium name="The Broad Institute Genome Sequencing Center for Infectious Disease"/>
            <person name="Wu L."/>
            <person name="Ma J."/>
        </authorList>
    </citation>
    <scope>NUCLEOTIDE SEQUENCE [LARGE SCALE GENOMIC DNA]</scope>
    <source>
        <strain evidence="13">CGMCC 1.18578</strain>
    </source>
</reference>
<evidence type="ECO:0000259" key="10">
    <source>
        <dbReference type="Pfam" id="PF02541"/>
    </source>
</evidence>
<evidence type="ECO:0000256" key="3">
    <source>
        <dbReference type="ARBA" id="ARBA00014415"/>
    </source>
</evidence>
<dbReference type="InterPro" id="IPR043129">
    <property type="entry name" value="ATPase_NBD"/>
</dbReference>
<evidence type="ECO:0000256" key="1">
    <source>
        <dbReference type="ARBA" id="ARBA00007125"/>
    </source>
</evidence>
<dbReference type="SUPFAM" id="SSF53067">
    <property type="entry name" value="Actin-like ATPase domain"/>
    <property type="match status" value="2"/>
</dbReference>
<dbReference type="InterPro" id="IPR050273">
    <property type="entry name" value="GppA/Ppx_hydrolase"/>
</dbReference>
<dbReference type="Gene3D" id="1.10.3210.10">
    <property type="entry name" value="Hypothetical protein af1432"/>
    <property type="match status" value="1"/>
</dbReference>
<evidence type="ECO:0000256" key="9">
    <source>
        <dbReference type="ARBA" id="ARBA00033103"/>
    </source>
</evidence>
<sequence length="514" mass="56550">MKQDLTTGIIDIGSNTVRLAVYQLSDNGAYRVIDQGRFASRLSQHMNEDGHLANEAIEELTDVLRHYRRICQMHGVSRIRAVATAAIRQSANRDSIIERLSGAIGIEIEVLSGEDEARIGSHAMLCTMGFKDGFVIDIGGGSTEISLLLNREVIHAVSFPIGCVNMTTRFALGTEPVPSSVLHDMQLFVRQQLGKEKWIEQYPGLPVIGLGGTVRALAKLQQREADYPLNHIHGYELREEEVDGRLNQLAAISVDKRKKLPGLSKDRGDVIVSGLAVLLGILRHTAASQVVVCGAGLRDGLFFETCLPQFRPQSAESVLQESIRNLTALYPTAPEDHLNQVRMLAVTLYERLSAKYSFPPQARRLLETAAKLYRIGTAIDYNNSAEHTFYMLLHTHWNGLPHREMLLAASIAAFASAGQLKRNLAPFRALLSEGDIELAARLGTLLQLAAALDRSEAQAISALDVLISGNKLLLIAHADHLLPVEQMEVESIAKEIKKAWGLTPKLSVATKFLR</sequence>
<dbReference type="Proteomes" id="UP001596108">
    <property type="component" value="Unassembled WGS sequence"/>
</dbReference>
<keyword evidence="5" id="KW-0378">Hydrolase</keyword>
<dbReference type="InterPro" id="IPR003695">
    <property type="entry name" value="Ppx_GppA_N"/>
</dbReference>